<evidence type="ECO:0000259" key="2">
    <source>
        <dbReference type="Pfam" id="PF10988"/>
    </source>
</evidence>
<dbReference type="RefSeq" id="WP_140230775.1">
    <property type="nucleotide sequence ID" value="NZ_BAAAEV010000001.1"/>
</dbReference>
<dbReference type="Proteomes" id="UP000788153">
    <property type="component" value="Unassembled WGS sequence"/>
</dbReference>
<evidence type="ECO:0000313" key="3">
    <source>
        <dbReference type="EMBL" id="NIJ23341.1"/>
    </source>
</evidence>
<feature type="chain" id="PRO_5046600085" description="Putative auto-transporter adhesin head GIN domain-containing protein" evidence="1">
    <location>
        <begin position="19"/>
        <end position="230"/>
    </location>
</feature>
<dbReference type="InterPro" id="IPR021255">
    <property type="entry name" value="DUF2807"/>
</dbReference>
<feature type="signal peptide" evidence="1">
    <location>
        <begin position="1"/>
        <end position="18"/>
    </location>
</feature>
<name>A0ABX0TYE0_9SPHN</name>
<dbReference type="Pfam" id="PF10988">
    <property type="entry name" value="DUF2807"/>
    <property type="match status" value="1"/>
</dbReference>
<sequence>MIWILPAALSLSVAPAISADERTVMVTGFDGVRVEGPFAVEVATGTGATATIRGDSRAVDSVDVRVEDRILVVAVNPSAWGGWPGDTPDRPQIAVATPRLQSVVLTGSGRVAVDRLRGQEVVLSLTGSGAIAVGDVDADEVRATLNGTGIIALAGDARRGRFTVSGAGSYDAADLMVGDLDVVAQSGGDSSFAARGTAVVTATGLGAISVGGTAPCDIKGPGTVRCEGDR</sequence>
<dbReference type="Gene3D" id="2.160.20.120">
    <property type="match status" value="1"/>
</dbReference>
<gene>
    <name evidence="3" type="ORF">FHT01_000883</name>
</gene>
<comment type="caution">
    <text evidence="3">The sequence shown here is derived from an EMBL/GenBank/DDBJ whole genome shotgun (WGS) entry which is preliminary data.</text>
</comment>
<accession>A0ABX0TYE0</accession>
<protein>
    <recommendedName>
        <fullName evidence="2">Putative auto-transporter adhesin head GIN domain-containing protein</fullName>
    </recommendedName>
</protein>
<reference evidence="3 4" key="1">
    <citation type="submission" date="2020-03" db="EMBL/GenBank/DDBJ databases">
        <title>Genomic Encyclopedia of Type Strains, Phase IV (KMG-IV): sequencing the most valuable type-strain genomes for metagenomic binning, comparative biology and taxonomic classification.</title>
        <authorList>
            <person name="Goeker M."/>
        </authorList>
    </citation>
    <scope>NUCLEOTIDE SEQUENCE [LARGE SCALE GENOMIC DNA]</scope>
    <source>
        <strain evidence="3 4">DSM 22753</strain>
    </source>
</reference>
<proteinExistence type="predicted"/>
<evidence type="ECO:0000313" key="4">
    <source>
        <dbReference type="Proteomes" id="UP000788153"/>
    </source>
</evidence>
<keyword evidence="4" id="KW-1185">Reference proteome</keyword>
<dbReference type="EMBL" id="JAASQP010000001">
    <property type="protein sequence ID" value="NIJ23341.1"/>
    <property type="molecule type" value="Genomic_DNA"/>
</dbReference>
<feature type="domain" description="Putative auto-transporter adhesin head GIN" evidence="2">
    <location>
        <begin position="29"/>
        <end position="213"/>
    </location>
</feature>
<keyword evidence="1" id="KW-0732">Signal</keyword>
<evidence type="ECO:0000256" key="1">
    <source>
        <dbReference type="SAM" id="SignalP"/>
    </source>
</evidence>
<organism evidence="3 4">
    <name type="scientific">Sphingomonas japonica</name>
    <dbReference type="NCBI Taxonomy" id="511662"/>
    <lineage>
        <taxon>Bacteria</taxon>
        <taxon>Pseudomonadati</taxon>
        <taxon>Pseudomonadota</taxon>
        <taxon>Alphaproteobacteria</taxon>
        <taxon>Sphingomonadales</taxon>
        <taxon>Sphingomonadaceae</taxon>
        <taxon>Sphingomonas</taxon>
    </lineage>
</organism>